<name>A0A8H6RYI2_9AGAR</name>
<feature type="transmembrane region" description="Helical" evidence="2">
    <location>
        <begin position="162"/>
        <end position="184"/>
    </location>
</feature>
<dbReference type="PANTHER" id="PTHR40465:SF1">
    <property type="entry name" value="DUF6534 DOMAIN-CONTAINING PROTEIN"/>
    <property type="match status" value="1"/>
</dbReference>
<evidence type="ECO:0000313" key="3">
    <source>
        <dbReference type="EMBL" id="KAF7288915.1"/>
    </source>
</evidence>
<comment type="caution">
    <text evidence="3">The sequence shown here is derived from an EMBL/GenBank/DDBJ whole genome shotgun (WGS) entry which is preliminary data.</text>
</comment>
<dbReference type="AlphaFoldDB" id="A0A8H6RYI2"/>
<feature type="transmembrane region" description="Helical" evidence="2">
    <location>
        <begin position="20"/>
        <end position="40"/>
    </location>
</feature>
<evidence type="ECO:0000256" key="1">
    <source>
        <dbReference type="SAM" id="MobiDB-lite"/>
    </source>
</evidence>
<feature type="transmembrane region" description="Helical" evidence="2">
    <location>
        <begin position="90"/>
        <end position="109"/>
    </location>
</feature>
<sequence length="344" mass="37615">MSTFAIPKGIIDYSLGPHLAGASVAALFTGVLLHQFTKYLTYSTDEPLYRRIYVYIAVFVTVGTSGLEFATSWERIILGAEFFGYPDLPMTGSGSMITAFLAIYVQSFYLHRLFLLSKRNWYLVTFLGTILVTAFALSLAAVGRRLVPRPTDNATSLLLYNVHLAFILTGDILLSSTTVGYLVYYRKKVLPSSAGLFMSLILITFQSAAPATLWIIVEFAFSIAYPNPPSVPFARVSAAIGMNLVLAKLWAISLLGTLNSRPKEKPHNPTTVSNGDNINSQVYVSRGGMRNLQRESKIRIQTETTSLVVRDSASDSTQARPQYKSGMSGGSGQAKGWTDDGETA</sequence>
<feature type="transmembrane region" description="Helical" evidence="2">
    <location>
        <begin position="236"/>
        <end position="258"/>
    </location>
</feature>
<keyword evidence="2" id="KW-0472">Membrane</keyword>
<keyword evidence="2" id="KW-0812">Transmembrane</keyword>
<keyword evidence="4" id="KW-1185">Reference proteome</keyword>
<dbReference type="GeneID" id="59352991"/>
<proteinExistence type="predicted"/>
<feature type="transmembrane region" description="Helical" evidence="2">
    <location>
        <begin position="196"/>
        <end position="216"/>
    </location>
</feature>
<accession>A0A8H6RYI2</accession>
<reference evidence="3" key="1">
    <citation type="submission" date="2020-05" db="EMBL/GenBank/DDBJ databases">
        <title>Mycena genomes resolve the evolution of fungal bioluminescence.</title>
        <authorList>
            <person name="Tsai I.J."/>
        </authorList>
    </citation>
    <scope>NUCLEOTIDE SEQUENCE</scope>
    <source>
        <strain evidence="3">171206Taipei</strain>
    </source>
</reference>
<feature type="transmembrane region" description="Helical" evidence="2">
    <location>
        <begin position="121"/>
        <end position="142"/>
    </location>
</feature>
<dbReference type="RefSeq" id="XP_037213067.1">
    <property type="nucleotide sequence ID" value="XM_037370475.1"/>
</dbReference>
<organism evidence="3 4">
    <name type="scientific">Mycena indigotica</name>
    <dbReference type="NCBI Taxonomy" id="2126181"/>
    <lineage>
        <taxon>Eukaryota</taxon>
        <taxon>Fungi</taxon>
        <taxon>Dikarya</taxon>
        <taxon>Basidiomycota</taxon>
        <taxon>Agaricomycotina</taxon>
        <taxon>Agaricomycetes</taxon>
        <taxon>Agaricomycetidae</taxon>
        <taxon>Agaricales</taxon>
        <taxon>Marasmiineae</taxon>
        <taxon>Mycenaceae</taxon>
        <taxon>Mycena</taxon>
    </lineage>
</organism>
<keyword evidence="2" id="KW-1133">Transmembrane helix</keyword>
<dbReference type="PANTHER" id="PTHR40465">
    <property type="entry name" value="CHROMOSOME 1, WHOLE GENOME SHOTGUN SEQUENCE"/>
    <property type="match status" value="1"/>
</dbReference>
<dbReference type="Proteomes" id="UP000636479">
    <property type="component" value="Unassembled WGS sequence"/>
</dbReference>
<evidence type="ECO:0000313" key="4">
    <source>
        <dbReference type="Proteomes" id="UP000636479"/>
    </source>
</evidence>
<protein>
    <submittedName>
        <fullName evidence="3">Uncharacterized protein</fullName>
    </submittedName>
</protein>
<feature type="transmembrane region" description="Helical" evidence="2">
    <location>
        <begin position="52"/>
        <end position="70"/>
    </location>
</feature>
<dbReference type="EMBL" id="JACAZF010000018">
    <property type="protein sequence ID" value="KAF7288915.1"/>
    <property type="molecule type" value="Genomic_DNA"/>
</dbReference>
<evidence type="ECO:0000256" key="2">
    <source>
        <dbReference type="SAM" id="Phobius"/>
    </source>
</evidence>
<feature type="region of interest" description="Disordered" evidence="1">
    <location>
        <begin position="308"/>
        <end position="344"/>
    </location>
</feature>
<gene>
    <name evidence="3" type="ORF">MIND_01407700</name>
</gene>
<dbReference type="OrthoDB" id="3043648at2759"/>